<reference evidence="6" key="1">
    <citation type="submission" date="2018-08" db="EMBL/GenBank/DDBJ databases">
        <authorList>
            <person name="Im W.T."/>
        </authorList>
    </citation>
    <scope>NUCLEOTIDE SEQUENCE [LARGE SCALE GENOMIC DNA]</scope>
    <source>
        <strain evidence="6">LA-28</strain>
    </source>
</reference>
<dbReference type="PRINTS" id="PR00035">
    <property type="entry name" value="HTHGNTR"/>
</dbReference>
<dbReference type="PANTHER" id="PTHR44846">
    <property type="entry name" value="MANNOSYL-D-GLYCERATE TRANSPORT/METABOLISM SYSTEM REPRESSOR MNGR-RELATED"/>
    <property type="match status" value="1"/>
</dbReference>
<dbReference type="AlphaFoldDB" id="A0A371XJL9"/>
<dbReference type="InterPro" id="IPR036388">
    <property type="entry name" value="WH-like_DNA-bd_sf"/>
</dbReference>
<evidence type="ECO:0000313" key="6">
    <source>
        <dbReference type="Proteomes" id="UP000262379"/>
    </source>
</evidence>
<dbReference type="InterPro" id="IPR050679">
    <property type="entry name" value="Bact_HTH_transcr_reg"/>
</dbReference>
<dbReference type="RefSeq" id="WP_116622024.1">
    <property type="nucleotide sequence ID" value="NZ_QURN01000001.1"/>
</dbReference>
<dbReference type="EMBL" id="QURN01000001">
    <property type="protein sequence ID" value="RFC69403.1"/>
    <property type="molecule type" value="Genomic_DNA"/>
</dbReference>
<dbReference type="PANTHER" id="PTHR44846:SF17">
    <property type="entry name" value="GNTR-FAMILY TRANSCRIPTIONAL REGULATOR"/>
    <property type="match status" value="1"/>
</dbReference>
<dbReference type="Pfam" id="PF07702">
    <property type="entry name" value="UTRA"/>
    <property type="match status" value="1"/>
</dbReference>
<organism evidence="5 6">
    <name type="scientific">Mesorhizobium denitrificans</name>
    <dbReference type="NCBI Taxonomy" id="2294114"/>
    <lineage>
        <taxon>Bacteria</taxon>
        <taxon>Pseudomonadati</taxon>
        <taxon>Pseudomonadota</taxon>
        <taxon>Alphaproteobacteria</taxon>
        <taxon>Hyphomicrobiales</taxon>
        <taxon>Phyllobacteriaceae</taxon>
        <taxon>Mesorhizobium</taxon>
    </lineage>
</organism>
<dbReference type="InterPro" id="IPR000524">
    <property type="entry name" value="Tscrpt_reg_HTH_GntR"/>
</dbReference>
<comment type="caution">
    <text evidence="5">The sequence shown here is derived from an EMBL/GenBank/DDBJ whole genome shotgun (WGS) entry which is preliminary data.</text>
</comment>
<protein>
    <submittedName>
        <fullName evidence="5">GntR family transcriptional regulator</fullName>
    </submittedName>
</protein>
<accession>A0A371XJL9</accession>
<dbReference type="InterPro" id="IPR036390">
    <property type="entry name" value="WH_DNA-bd_sf"/>
</dbReference>
<evidence type="ECO:0000313" key="5">
    <source>
        <dbReference type="EMBL" id="RFC69403.1"/>
    </source>
</evidence>
<keyword evidence="3" id="KW-0804">Transcription</keyword>
<dbReference type="SMART" id="SM00866">
    <property type="entry name" value="UTRA"/>
    <property type="match status" value="1"/>
</dbReference>
<dbReference type="SUPFAM" id="SSF64288">
    <property type="entry name" value="Chorismate lyase-like"/>
    <property type="match status" value="1"/>
</dbReference>
<feature type="domain" description="HTH gntR-type" evidence="4">
    <location>
        <begin position="10"/>
        <end position="78"/>
    </location>
</feature>
<dbReference type="InterPro" id="IPR011663">
    <property type="entry name" value="UTRA"/>
</dbReference>
<dbReference type="SMART" id="SM00345">
    <property type="entry name" value="HTH_GNTR"/>
    <property type="match status" value="1"/>
</dbReference>
<evidence type="ECO:0000256" key="2">
    <source>
        <dbReference type="ARBA" id="ARBA00023125"/>
    </source>
</evidence>
<dbReference type="GO" id="GO:0003677">
    <property type="term" value="F:DNA binding"/>
    <property type="evidence" value="ECO:0007669"/>
    <property type="project" value="UniProtKB-KW"/>
</dbReference>
<keyword evidence="6" id="KW-1185">Reference proteome</keyword>
<dbReference type="CDD" id="cd07377">
    <property type="entry name" value="WHTH_GntR"/>
    <property type="match status" value="1"/>
</dbReference>
<proteinExistence type="predicted"/>
<dbReference type="PROSITE" id="PS50949">
    <property type="entry name" value="HTH_GNTR"/>
    <property type="match status" value="1"/>
</dbReference>
<name>A0A371XJL9_9HYPH</name>
<gene>
    <name evidence="5" type="ORF">DY251_01310</name>
</gene>
<keyword evidence="2" id="KW-0238">DNA-binding</keyword>
<evidence type="ECO:0000256" key="3">
    <source>
        <dbReference type="ARBA" id="ARBA00023163"/>
    </source>
</evidence>
<dbReference type="GO" id="GO:0003700">
    <property type="term" value="F:DNA-binding transcription factor activity"/>
    <property type="evidence" value="ECO:0007669"/>
    <property type="project" value="InterPro"/>
</dbReference>
<dbReference type="Gene3D" id="1.10.10.10">
    <property type="entry name" value="Winged helix-like DNA-binding domain superfamily/Winged helix DNA-binding domain"/>
    <property type="match status" value="1"/>
</dbReference>
<dbReference type="GO" id="GO:0045892">
    <property type="term" value="P:negative regulation of DNA-templated transcription"/>
    <property type="evidence" value="ECO:0007669"/>
    <property type="project" value="TreeGrafter"/>
</dbReference>
<keyword evidence="1" id="KW-0805">Transcription regulation</keyword>
<evidence type="ECO:0000259" key="4">
    <source>
        <dbReference type="PROSITE" id="PS50949"/>
    </source>
</evidence>
<dbReference type="SUPFAM" id="SSF46785">
    <property type="entry name" value="Winged helix' DNA-binding domain"/>
    <property type="match status" value="1"/>
</dbReference>
<dbReference type="Gene3D" id="3.40.1410.10">
    <property type="entry name" value="Chorismate lyase-like"/>
    <property type="match status" value="1"/>
</dbReference>
<dbReference type="Pfam" id="PF00392">
    <property type="entry name" value="GntR"/>
    <property type="match status" value="1"/>
</dbReference>
<dbReference type="Proteomes" id="UP000262379">
    <property type="component" value="Unassembled WGS sequence"/>
</dbReference>
<sequence length="239" mass="26480">MRRTTVPPGMAKPRQIATVLEEEIRSGRLAYGDRLQSENELVHRFSVSRATIRKGLEKLSGRGLITTRVGIGSFVTYDGRRMDDALGWAKALSKAGAKLETRILRFDIVEDEDLARRLDLACVEFVALDRVRIATVDGHGVSLERSRLPLVESVADLPKTGLRDGSLSKSLFARGLVPAKGEEWAELECLSDEDAALLSTQPGAPFLKTRRLVRQANGRVIEYVTSLLNPAHFALRLEF</sequence>
<dbReference type="InterPro" id="IPR028978">
    <property type="entry name" value="Chorismate_lyase_/UTRA_dom_sf"/>
</dbReference>
<evidence type="ECO:0000256" key="1">
    <source>
        <dbReference type="ARBA" id="ARBA00023015"/>
    </source>
</evidence>